<evidence type="ECO:0000313" key="7">
    <source>
        <dbReference type="EMBL" id="VDN19148.1"/>
    </source>
</evidence>
<dbReference type="PANTHER" id="PTHR13070">
    <property type="entry name" value="TRNA-SPLICING ENDONUCLEASE SUBUNIT SEN34-RELATED"/>
    <property type="match status" value="1"/>
</dbReference>
<dbReference type="InterPro" id="IPR011856">
    <property type="entry name" value="tRNA_endonuc-like_dom_sf"/>
</dbReference>
<dbReference type="PANTHER" id="PTHR13070:SF0">
    <property type="entry name" value="TRNA-SPLICING ENDONUCLEASE SUBUNIT SEN34"/>
    <property type="match status" value="1"/>
</dbReference>
<evidence type="ECO:0000256" key="1">
    <source>
        <dbReference type="ARBA" id="ARBA00008078"/>
    </source>
</evidence>
<dbReference type="SUPFAM" id="SSF53032">
    <property type="entry name" value="tRNA-intron endonuclease catalytic domain-like"/>
    <property type="match status" value="1"/>
</dbReference>
<evidence type="ECO:0000256" key="3">
    <source>
        <dbReference type="ARBA" id="ARBA00022694"/>
    </source>
</evidence>
<dbReference type="Proteomes" id="UP000271098">
    <property type="component" value="Unassembled WGS sequence"/>
</dbReference>
<evidence type="ECO:0000313" key="9">
    <source>
        <dbReference type="WBParaSite" id="GPUH_0001173001-mRNA-1"/>
    </source>
</evidence>
<protein>
    <recommendedName>
        <fullName evidence="2">tRNA-intron lyase</fullName>
        <ecNumber evidence="2">4.6.1.16</ecNumber>
    </recommendedName>
</protein>
<dbReference type="GO" id="GO:0005634">
    <property type="term" value="C:nucleus"/>
    <property type="evidence" value="ECO:0007669"/>
    <property type="project" value="UniProtKB-ARBA"/>
</dbReference>
<comment type="similarity">
    <text evidence="1">Belongs to the tRNA-intron endonuclease family.</text>
</comment>
<proteinExistence type="inferred from homology"/>
<dbReference type="InterPro" id="IPR036167">
    <property type="entry name" value="tRNA_intron_Endo_cat-like_sf"/>
</dbReference>
<feature type="domain" description="tRNA intron endonuclease catalytic" evidence="6">
    <location>
        <begin position="138"/>
        <end position="172"/>
    </location>
</feature>
<sequence>MFKQSCFFGFARIVRLKDDAETCADEAVNIARSGTDSQSATVPPVNDAERKAKAEMIAKGRKAKKLKRQANSEASAVRRCDLENIEVTAEEINDVMKELAKAASTSEPREIWHTPLYDIREEAYEEMKRPPFPENSNFRVRLNTFRDLWRRGYYLTCGLKFGCDYLAYEAIPG</sequence>
<comment type="catalytic activity">
    <reaction evidence="5">
        <text>pretRNA = a 3'-half-tRNA molecule with a 5'-OH end + a 5'-half-tRNA molecule with a 2',3'-cyclic phosphate end + an intron with a 2',3'-cyclic phosphate and a 5'-hydroxyl terminus.</text>
        <dbReference type="EC" id="4.6.1.16"/>
    </reaction>
</comment>
<reference evidence="9" key="1">
    <citation type="submission" date="2016-06" db="UniProtKB">
        <authorList>
            <consortium name="WormBaseParasite"/>
        </authorList>
    </citation>
    <scope>IDENTIFICATION</scope>
</reference>
<evidence type="ECO:0000313" key="8">
    <source>
        <dbReference type="Proteomes" id="UP000271098"/>
    </source>
</evidence>
<organism evidence="9">
    <name type="scientific">Gongylonema pulchrum</name>
    <dbReference type="NCBI Taxonomy" id="637853"/>
    <lineage>
        <taxon>Eukaryota</taxon>
        <taxon>Metazoa</taxon>
        <taxon>Ecdysozoa</taxon>
        <taxon>Nematoda</taxon>
        <taxon>Chromadorea</taxon>
        <taxon>Rhabditida</taxon>
        <taxon>Spirurina</taxon>
        <taxon>Spiruromorpha</taxon>
        <taxon>Spiruroidea</taxon>
        <taxon>Gongylonematidae</taxon>
        <taxon>Gongylonema</taxon>
    </lineage>
</organism>
<dbReference type="WBParaSite" id="GPUH_0001173001-mRNA-1">
    <property type="protein sequence ID" value="GPUH_0001173001-mRNA-1"/>
    <property type="gene ID" value="GPUH_0001173001"/>
</dbReference>
<accession>A0A183DSM5</accession>
<evidence type="ECO:0000256" key="2">
    <source>
        <dbReference type="ARBA" id="ARBA00012573"/>
    </source>
</evidence>
<dbReference type="GO" id="GO:0000379">
    <property type="term" value="P:tRNA-type intron splice site recognition and cleavage"/>
    <property type="evidence" value="ECO:0007669"/>
    <property type="project" value="TreeGrafter"/>
</dbReference>
<reference evidence="7 8" key="2">
    <citation type="submission" date="2018-11" db="EMBL/GenBank/DDBJ databases">
        <authorList>
            <consortium name="Pathogen Informatics"/>
        </authorList>
    </citation>
    <scope>NUCLEOTIDE SEQUENCE [LARGE SCALE GENOMIC DNA]</scope>
</reference>
<dbReference type="CDD" id="cd22363">
    <property type="entry name" value="tRNA-intron_lyase_C"/>
    <property type="match status" value="1"/>
</dbReference>
<evidence type="ECO:0000256" key="5">
    <source>
        <dbReference type="ARBA" id="ARBA00034031"/>
    </source>
</evidence>
<dbReference type="Pfam" id="PF01974">
    <property type="entry name" value="tRNA_int_endo"/>
    <property type="match status" value="1"/>
</dbReference>
<dbReference type="Gene3D" id="3.40.1350.10">
    <property type="match status" value="1"/>
</dbReference>
<evidence type="ECO:0000256" key="4">
    <source>
        <dbReference type="ARBA" id="ARBA00023239"/>
    </source>
</evidence>
<dbReference type="GO" id="GO:0000213">
    <property type="term" value="F:tRNA-intron lyase activity"/>
    <property type="evidence" value="ECO:0007669"/>
    <property type="project" value="UniProtKB-EC"/>
</dbReference>
<dbReference type="InterPro" id="IPR006677">
    <property type="entry name" value="tRNA_intron_Endonuc_cat-like"/>
</dbReference>
<name>A0A183DSM5_9BILA</name>
<dbReference type="EC" id="4.6.1.16" evidence="2"/>
<evidence type="ECO:0000259" key="6">
    <source>
        <dbReference type="Pfam" id="PF01974"/>
    </source>
</evidence>
<gene>
    <name evidence="7" type="ORF">GPUH_LOCUS11716</name>
</gene>
<keyword evidence="8" id="KW-1185">Reference proteome</keyword>
<keyword evidence="3" id="KW-0819">tRNA processing</keyword>
<dbReference type="AlphaFoldDB" id="A0A183DSM5"/>
<keyword evidence="4" id="KW-0456">Lyase</keyword>
<dbReference type="OrthoDB" id="10256176at2759"/>
<dbReference type="GO" id="GO:0003676">
    <property type="term" value="F:nucleic acid binding"/>
    <property type="evidence" value="ECO:0007669"/>
    <property type="project" value="InterPro"/>
</dbReference>
<dbReference type="EMBL" id="UYRT01078750">
    <property type="protein sequence ID" value="VDN19148.1"/>
    <property type="molecule type" value="Genomic_DNA"/>
</dbReference>